<dbReference type="EMBL" id="JAVRHM010000002">
    <property type="protein sequence ID" value="MDT0688826.1"/>
    <property type="molecule type" value="Genomic_DNA"/>
</dbReference>
<protein>
    <submittedName>
        <fullName evidence="2">Uncharacterized protein</fullName>
    </submittedName>
</protein>
<evidence type="ECO:0000256" key="1">
    <source>
        <dbReference type="SAM" id="Phobius"/>
    </source>
</evidence>
<feature type="transmembrane region" description="Helical" evidence="1">
    <location>
        <begin position="182"/>
        <end position="201"/>
    </location>
</feature>
<evidence type="ECO:0000313" key="3">
    <source>
        <dbReference type="Proteomes" id="UP001261624"/>
    </source>
</evidence>
<feature type="transmembrane region" description="Helical" evidence="1">
    <location>
        <begin position="100"/>
        <end position="120"/>
    </location>
</feature>
<evidence type="ECO:0000313" key="2">
    <source>
        <dbReference type="EMBL" id="MDT0688826.1"/>
    </source>
</evidence>
<feature type="transmembrane region" description="Helical" evidence="1">
    <location>
        <begin position="157"/>
        <end position="176"/>
    </location>
</feature>
<keyword evidence="1" id="KW-0472">Membrane</keyword>
<dbReference type="RefSeq" id="WP_311681279.1">
    <property type="nucleotide sequence ID" value="NZ_JAVRHM010000002.1"/>
</dbReference>
<accession>A0ABU3DYM5</accession>
<feature type="transmembrane region" description="Helical" evidence="1">
    <location>
        <begin position="126"/>
        <end position="145"/>
    </location>
</feature>
<keyword evidence="3" id="KW-1185">Reference proteome</keyword>
<feature type="transmembrane region" description="Helical" evidence="1">
    <location>
        <begin position="246"/>
        <end position="266"/>
    </location>
</feature>
<keyword evidence="1" id="KW-0812">Transmembrane</keyword>
<proteinExistence type="predicted"/>
<comment type="caution">
    <text evidence="2">The sequence shown here is derived from an EMBL/GenBank/DDBJ whole genome shotgun (WGS) entry which is preliminary data.</text>
</comment>
<keyword evidence="1" id="KW-1133">Transmembrane helix</keyword>
<reference evidence="2 3" key="1">
    <citation type="submission" date="2023-09" db="EMBL/GenBank/DDBJ databases">
        <authorList>
            <person name="Rey-Velasco X."/>
        </authorList>
    </citation>
    <scope>NUCLEOTIDE SEQUENCE [LARGE SCALE GENOMIC DNA]</scope>
    <source>
        <strain evidence="2 3">F188</strain>
    </source>
</reference>
<name>A0ABU3DYM5_9FLAO</name>
<feature type="transmembrane region" description="Helical" evidence="1">
    <location>
        <begin position="56"/>
        <end position="79"/>
    </location>
</feature>
<gene>
    <name evidence="2" type="ORF">RM549_03470</name>
</gene>
<organism evidence="2 3">
    <name type="scientific">Autumnicola patrickiae</name>
    <dbReference type="NCBI Taxonomy" id="3075591"/>
    <lineage>
        <taxon>Bacteria</taxon>
        <taxon>Pseudomonadati</taxon>
        <taxon>Bacteroidota</taxon>
        <taxon>Flavobacteriia</taxon>
        <taxon>Flavobacteriales</taxon>
        <taxon>Flavobacteriaceae</taxon>
        <taxon>Autumnicola</taxon>
    </lineage>
</organism>
<feature type="transmembrane region" description="Helical" evidence="1">
    <location>
        <begin position="213"/>
        <end position="234"/>
    </location>
</feature>
<feature type="transmembrane region" description="Helical" evidence="1">
    <location>
        <begin position="28"/>
        <end position="50"/>
    </location>
</feature>
<sequence>MKIELLIPLWYTLKRYTIRHETSVSRSFVAYLSSMFRDYIWIPIYAIYFLGGPTLYQIQGIIIHIIAFSVAYEIGYIFTDNISIKKENENIRKLIYKDPVPDAIIYFSILIRFIVLAGILLLFNAWVTTEIIILYGTVLLIYWVYGNLKEEYRVPLFLLLRFFKGFVPYAFLILMLSGPTLTLISLLLAATACFFTIEYASRKLDFQYVNIQLMRYVWIRYLIILFFVAPYVYFGHIGFQKFSMLFTIYVAIHLIMIISSLVRRVLIGEFSLKYFHKEL</sequence>
<dbReference type="Proteomes" id="UP001261624">
    <property type="component" value="Unassembled WGS sequence"/>
</dbReference>